<dbReference type="InterPro" id="IPR020846">
    <property type="entry name" value="MFS_dom"/>
</dbReference>
<comment type="caution">
    <text evidence="9">The sequence shown here is derived from an EMBL/GenBank/DDBJ whole genome shotgun (WGS) entry which is preliminary data.</text>
</comment>
<feature type="transmembrane region" description="Helical" evidence="7">
    <location>
        <begin position="154"/>
        <end position="173"/>
    </location>
</feature>
<dbReference type="InterPro" id="IPR005828">
    <property type="entry name" value="MFS_sugar_transport-like"/>
</dbReference>
<keyword evidence="10" id="KW-1185">Reference proteome</keyword>
<evidence type="ECO:0000256" key="4">
    <source>
        <dbReference type="ARBA" id="ARBA00022989"/>
    </source>
</evidence>
<feature type="transmembrane region" description="Helical" evidence="7">
    <location>
        <begin position="362"/>
        <end position="383"/>
    </location>
</feature>
<evidence type="ECO:0000256" key="1">
    <source>
        <dbReference type="ARBA" id="ARBA00004651"/>
    </source>
</evidence>
<dbReference type="PROSITE" id="PS00217">
    <property type="entry name" value="SUGAR_TRANSPORT_2"/>
    <property type="match status" value="1"/>
</dbReference>
<dbReference type="Gene3D" id="1.20.1250.20">
    <property type="entry name" value="MFS general substrate transporter like domains"/>
    <property type="match status" value="1"/>
</dbReference>
<organism evidence="9 10">
    <name type="scientific">Amycolatopsis thermophila</name>
    <dbReference type="NCBI Taxonomy" id="206084"/>
    <lineage>
        <taxon>Bacteria</taxon>
        <taxon>Bacillati</taxon>
        <taxon>Actinomycetota</taxon>
        <taxon>Actinomycetes</taxon>
        <taxon>Pseudonocardiales</taxon>
        <taxon>Pseudonocardiaceae</taxon>
        <taxon>Amycolatopsis</taxon>
    </lineage>
</organism>
<feature type="transmembrane region" description="Helical" evidence="7">
    <location>
        <begin position="304"/>
        <end position="323"/>
    </location>
</feature>
<feature type="transmembrane region" description="Helical" evidence="7">
    <location>
        <begin position="241"/>
        <end position="264"/>
    </location>
</feature>
<evidence type="ECO:0000256" key="2">
    <source>
        <dbReference type="ARBA" id="ARBA00022448"/>
    </source>
</evidence>
<dbReference type="Pfam" id="PF00083">
    <property type="entry name" value="Sugar_tr"/>
    <property type="match status" value="1"/>
</dbReference>
<dbReference type="InterPro" id="IPR005829">
    <property type="entry name" value="Sugar_transporter_CS"/>
</dbReference>
<evidence type="ECO:0000256" key="6">
    <source>
        <dbReference type="SAM" id="MobiDB-lite"/>
    </source>
</evidence>
<gene>
    <name evidence="9" type="ORF">FB470_005494</name>
</gene>
<dbReference type="PROSITE" id="PS50850">
    <property type="entry name" value="MFS"/>
    <property type="match status" value="1"/>
</dbReference>
<keyword evidence="5 7" id="KW-0472">Membrane</keyword>
<feature type="region of interest" description="Disordered" evidence="6">
    <location>
        <begin position="420"/>
        <end position="441"/>
    </location>
</feature>
<keyword evidence="4 7" id="KW-1133">Transmembrane helix</keyword>
<keyword evidence="2" id="KW-0813">Transport</keyword>
<reference evidence="9 10" key="1">
    <citation type="submission" date="2023-07" db="EMBL/GenBank/DDBJ databases">
        <title>Sequencing the genomes of 1000 actinobacteria strains.</title>
        <authorList>
            <person name="Klenk H.-P."/>
        </authorList>
    </citation>
    <scope>NUCLEOTIDE SEQUENCE [LARGE SCALE GENOMIC DNA]</scope>
    <source>
        <strain evidence="9 10">DSM 45805</strain>
    </source>
</reference>
<keyword evidence="3 7" id="KW-0812">Transmembrane</keyword>
<feature type="transmembrane region" description="Helical" evidence="7">
    <location>
        <begin position="276"/>
        <end position="297"/>
    </location>
</feature>
<dbReference type="SUPFAM" id="SSF103473">
    <property type="entry name" value="MFS general substrate transporter"/>
    <property type="match status" value="1"/>
</dbReference>
<comment type="subcellular location">
    <subcellularLocation>
        <location evidence="1">Cell membrane</location>
        <topology evidence="1">Multi-pass membrane protein</topology>
    </subcellularLocation>
</comment>
<feature type="transmembrane region" description="Helical" evidence="7">
    <location>
        <begin position="389"/>
        <end position="412"/>
    </location>
</feature>
<feature type="transmembrane region" description="Helical" evidence="7">
    <location>
        <begin position="63"/>
        <end position="81"/>
    </location>
</feature>
<evidence type="ECO:0000256" key="3">
    <source>
        <dbReference type="ARBA" id="ARBA00022692"/>
    </source>
</evidence>
<dbReference type="PANTHER" id="PTHR23511:SF34">
    <property type="entry name" value="SYNAPTIC VESICLE GLYCOPROTEIN 2"/>
    <property type="match status" value="1"/>
</dbReference>
<accession>A0ABU0F1P3</accession>
<feature type="transmembrane region" description="Helical" evidence="7">
    <location>
        <begin position="122"/>
        <end position="142"/>
    </location>
</feature>
<dbReference type="Proteomes" id="UP001229651">
    <property type="component" value="Unassembled WGS sequence"/>
</dbReference>
<feature type="domain" description="Major facilitator superfamily (MFS) profile" evidence="8">
    <location>
        <begin position="1"/>
        <end position="417"/>
    </location>
</feature>
<dbReference type="InterPro" id="IPR036259">
    <property type="entry name" value="MFS_trans_sf"/>
</dbReference>
<feature type="transmembrane region" description="Helical" evidence="7">
    <location>
        <begin position="12"/>
        <end position="29"/>
    </location>
</feature>
<feature type="transmembrane region" description="Helical" evidence="7">
    <location>
        <begin position="35"/>
        <end position="56"/>
    </location>
</feature>
<evidence type="ECO:0000256" key="7">
    <source>
        <dbReference type="SAM" id="Phobius"/>
    </source>
</evidence>
<evidence type="ECO:0000313" key="10">
    <source>
        <dbReference type="Proteomes" id="UP001229651"/>
    </source>
</evidence>
<name>A0ABU0F1P3_9PSEU</name>
<feature type="transmembrane region" description="Helical" evidence="7">
    <location>
        <begin position="329"/>
        <end position="350"/>
    </location>
</feature>
<proteinExistence type="predicted"/>
<evidence type="ECO:0000259" key="8">
    <source>
        <dbReference type="PROSITE" id="PS50850"/>
    </source>
</evidence>
<dbReference type="EMBL" id="JAUSUT010000001">
    <property type="protein sequence ID" value="MDQ0381500.1"/>
    <property type="molecule type" value="Genomic_DNA"/>
</dbReference>
<feature type="compositionally biased region" description="Low complexity" evidence="6">
    <location>
        <begin position="428"/>
        <end position="441"/>
    </location>
</feature>
<feature type="transmembrane region" description="Helical" evidence="7">
    <location>
        <begin position="87"/>
        <end position="110"/>
    </location>
</feature>
<protein>
    <submittedName>
        <fullName evidence="9">MFS transporter</fullName>
    </submittedName>
</protein>
<evidence type="ECO:0000256" key="5">
    <source>
        <dbReference type="ARBA" id="ARBA00023136"/>
    </source>
</evidence>
<dbReference type="CDD" id="cd17316">
    <property type="entry name" value="MFS_SV2_like"/>
    <property type="match status" value="1"/>
</dbReference>
<sequence>MVGIGTFFDMYEVFLGGVMAAVIAQQWHLTGTEKSAVVGAAFLGMFFGSSLLGVLADRLGRRTMFLVNLGAYGLASLLTAASPNLAWLLGLRFITGLGVGAELTLVDTYLAEFLPRTVRGRYIAWAYTLGFIAVPIVAFVAAKTVAAHTVFGLAGWRMLLILGATGSIVIWLARRQLPESPRWLAVQRRSAEAEQVVARIESIVQRQSGAALPPVPTTEAAQVHRVPLSGMFRGELRNRTIMWWIFQVLQTVAYYGFGALAPIVLTAKGFDITSSLGYAAASFLGYPVGSALSIPLVDRFERKRLIIVSALGIALFGLLFGMAASSALIVTTGFLLTVCSNVFSNSFHIYQTEIFPTSLRSSAIGIAYSLSRLTSAVLPFVAITALDHLGATAVFFGSAVLIGVLCLDVGLLGPRSTGRPLETVAERTPSATESAPASETA</sequence>
<dbReference type="PANTHER" id="PTHR23511">
    <property type="entry name" value="SYNAPTIC VESICLE GLYCOPROTEIN 2"/>
    <property type="match status" value="1"/>
</dbReference>
<evidence type="ECO:0000313" key="9">
    <source>
        <dbReference type="EMBL" id="MDQ0381500.1"/>
    </source>
</evidence>